<sequence length="52" mass="5784">MCLECALKKPSSCHVLPKPSTDPHPGLLPFRLPPHTPRQHPHSKPQGPETRT</sequence>
<organism evidence="2 3">
    <name type="scientific">Melanomma pulvis-pyrius CBS 109.77</name>
    <dbReference type="NCBI Taxonomy" id="1314802"/>
    <lineage>
        <taxon>Eukaryota</taxon>
        <taxon>Fungi</taxon>
        <taxon>Dikarya</taxon>
        <taxon>Ascomycota</taxon>
        <taxon>Pezizomycotina</taxon>
        <taxon>Dothideomycetes</taxon>
        <taxon>Pleosporomycetidae</taxon>
        <taxon>Pleosporales</taxon>
        <taxon>Melanommataceae</taxon>
        <taxon>Melanomma</taxon>
    </lineage>
</organism>
<dbReference type="EMBL" id="MU001820">
    <property type="protein sequence ID" value="KAF2796852.1"/>
    <property type="molecule type" value="Genomic_DNA"/>
</dbReference>
<dbReference type="Proteomes" id="UP000799757">
    <property type="component" value="Unassembled WGS sequence"/>
</dbReference>
<keyword evidence="3" id="KW-1185">Reference proteome</keyword>
<evidence type="ECO:0000313" key="3">
    <source>
        <dbReference type="Proteomes" id="UP000799757"/>
    </source>
</evidence>
<dbReference type="AlphaFoldDB" id="A0A6A6XKA6"/>
<reference evidence="2" key="1">
    <citation type="journal article" date="2020" name="Stud. Mycol.">
        <title>101 Dothideomycetes genomes: a test case for predicting lifestyles and emergence of pathogens.</title>
        <authorList>
            <person name="Haridas S."/>
            <person name="Albert R."/>
            <person name="Binder M."/>
            <person name="Bloem J."/>
            <person name="Labutti K."/>
            <person name="Salamov A."/>
            <person name="Andreopoulos B."/>
            <person name="Baker S."/>
            <person name="Barry K."/>
            <person name="Bills G."/>
            <person name="Bluhm B."/>
            <person name="Cannon C."/>
            <person name="Castanera R."/>
            <person name="Culley D."/>
            <person name="Daum C."/>
            <person name="Ezra D."/>
            <person name="Gonzalez J."/>
            <person name="Henrissat B."/>
            <person name="Kuo A."/>
            <person name="Liang C."/>
            <person name="Lipzen A."/>
            <person name="Lutzoni F."/>
            <person name="Magnuson J."/>
            <person name="Mondo S."/>
            <person name="Nolan M."/>
            <person name="Ohm R."/>
            <person name="Pangilinan J."/>
            <person name="Park H.-J."/>
            <person name="Ramirez L."/>
            <person name="Alfaro M."/>
            <person name="Sun H."/>
            <person name="Tritt A."/>
            <person name="Yoshinaga Y."/>
            <person name="Zwiers L.-H."/>
            <person name="Turgeon B."/>
            <person name="Goodwin S."/>
            <person name="Spatafora J."/>
            <person name="Crous P."/>
            <person name="Grigoriev I."/>
        </authorList>
    </citation>
    <scope>NUCLEOTIDE SEQUENCE</scope>
    <source>
        <strain evidence="2">CBS 109.77</strain>
    </source>
</reference>
<evidence type="ECO:0000313" key="2">
    <source>
        <dbReference type="EMBL" id="KAF2796852.1"/>
    </source>
</evidence>
<feature type="region of interest" description="Disordered" evidence="1">
    <location>
        <begin position="13"/>
        <end position="52"/>
    </location>
</feature>
<proteinExistence type="predicted"/>
<accession>A0A6A6XKA6</accession>
<gene>
    <name evidence="2" type="ORF">K505DRAFT_322977</name>
</gene>
<name>A0A6A6XKA6_9PLEO</name>
<protein>
    <submittedName>
        <fullName evidence="2">Uncharacterized protein</fullName>
    </submittedName>
</protein>
<evidence type="ECO:0000256" key="1">
    <source>
        <dbReference type="SAM" id="MobiDB-lite"/>
    </source>
</evidence>